<reference evidence="1" key="2">
    <citation type="journal article" date="2015" name="Fish Shellfish Immunol.">
        <title>Early steps in the European eel (Anguilla anguilla)-Vibrio vulnificus interaction in the gills: Role of the RtxA13 toxin.</title>
        <authorList>
            <person name="Callol A."/>
            <person name="Pajuelo D."/>
            <person name="Ebbesson L."/>
            <person name="Teles M."/>
            <person name="MacKenzie S."/>
            <person name="Amaro C."/>
        </authorList>
    </citation>
    <scope>NUCLEOTIDE SEQUENCE</scope>
</reference>
<sequence>MPLGVKQGEILSTPMIQLSLSNS</sequence>
<proteinExistence type="predicted"/>
<accession>A0A0E9UEQ2</accession>
<dbReference type="EMBL" id="GBXM01044330">
    <property type="protein sequence ID" value="JAH64247.1"/>
    <property type="molecule type" value="Transcribed_RNA"/>
</dbReference>
<reference evidence="1" key="1">
    <citation type="submission" date="2014-11" db="EMBL/GenBank/DDBJ databases">
        <authorList>
            <person name="Amaro Gonzalez C."/>
        </authorList>
    </citation>
    <scope>NUCLEOTIDE SEQUENCE</scope>
</reference>
<organism evidence="1">
    <name type="scientific">Anguilla anguilla</name>
    <name type="common">European freshwater eel</name>
    <name type="synonym">Muraena anguilla</name>
    <dbReference type="NCBI Taxonomy" id="7936"/>
    <lineage>
        <taxon>Eukaryota</taxon>
        <taxon>Metazoa</taxon>
        <taxon>Chordata</taxon>
        <taxon>Craniata</taxon>
        <taxon>Vertebrata</taxon>
        <taxon>Euteleostomi</taxon>
        <taxon>Actinopterygii</taxon>
        <taxon>Neopterygii</taxon>
        <taxon>Teleostei</taxon>
        <taxon>Anguilliformes</taxon>
        <taxon>Anguillidae</taxon>
        <taxon>Anguilla</taxon>
    </lineage>
</organism>
<dbReference type="AlphaFoldDB" id="A0A0E9UEQ2"/>
<evidence type="ECO:0000313" key="1">
    <source>
        <dbReference type="EMBL" id="JAH64247.1"/>
    </source>
</evidence>
<protein>
    <submittedName>
        <fullName evidence="1">Uncharacterized protein</fullName>
    </submittedName>
</protein>
<name>A0A0E9UEQ2_ANGAN</name>